<gene>
    <name evidence="1" type="ORF">HINF_LOCUS53294</name>
    <name evidence="2" type="ORF">HINF_LOCUS61932</name>
</gene>
<comment type="caution">
    <text evidence="1">The sequence shown here is derived from an EMBL/GenBank/DDBJ whole genome shotgun (WGS) entry which is preliminary data.</text>
</comment>
<protein>
    <submittedName>
        <fullName evidence="2">Hypothetical_protein</fullName>
    </submittedName>
</protein>
<keyword evidence="3" id="KW-1185">Reference proteome</keyword>
<dbReference type="AlphaFoldDB" id="A0AA86URV6"/>
<name>A0AA86URV6_9EUKA</name>
<evidence type="ECO:0000313" key="1">
    <source>
        <dbReference type="EMBL" id="CAI9965649.1"/>
    </source>
</evidence>
<proteinExistence type="predicted"/>
<reference evidence="2 3" key="2">
    <citation type="submission" date="2024-07" db="EMBL/GenBank/DDBJ databases">
        <authorList>
            <person name="Akdeniz Z."/>
        </authorList>
    </citation>
    <scope>NUCLEOTIDE SEQUENCE [LARGE SCALE GENOMIC DNA]</scope>
</reference>
<reference evidence="1" key="1">
    <citation type="submission" date="2023-06" db="EMBL/GenBank/DDBJ databases">
        <authorList>
            <person name="Kurt Z."/>
        </authorList>
    </citation>
    <scope>NUCLEOTIDE SEQUENCE</scope>
</reference>
<dbReference type="EMBL" id="CATOUU010000993">
    <property type="protein sequence ID" value="CAI9965649.1"/>
    <property type="molecule type" value="Genomic_DNA"/>
</dbReference>
<accession>A0AA86URV6</accession>
<evidence type="ECO:0000313" key="3">
    <source>
        <dbReference type="Proteomes" id="UP001642409"/>
    </source>
</evidence>
<evidence type="ECO:0000313" key="2">
    <source>
        <dbReference type="EMBL" id="CAL6083873.1"/>
    </source>
</evidence>
<sequence>MYEIQFSPNKNSDLIKKNYSFVLNCPRRQKDIKVGIFSFLNAVDTANLVFKELTLEHMIQITIGACSNINYDIATVKRVQKMIGTLDIGFSIISAFKRYINTESCELLKNLIYVKPRKGEDIHWEHKDPSTRKSCQRIQELTGIWKDGCQEHSQHWFLWFMITLRSENQCLSYLLTDKLLY</sequence>
<dbReference type="EMBL" id="CAXDID020000375">
    <property type="protein sequence ID" value="CAL6083873.1"/>
    <property type="molecule type" value="Genomic_DNA"/>
</dbReference>
<dbReference type="Proteomes" id="UP001642409">
    <property type="component" value="Unassembled WGS sequence"/>
</dbReference>
<organism evidence="1">
    <name type="scientific">Hexamita inflata</name>
    <dbReference type="NCBI Taxonomy" id="28002"/>
    <lineage>
        <taxon>Eukaryota</taxon>
        <taxon>Metamonada</taxon>
        <taxon>Diplomonadida</taxon>
        <taxon>Hexamitidae</taxon>
        <taxon>Hexamitinae</taxon>
        <taxon>Hexamita</taxon>
    </lineage>
</organism>